<name>A0ABS4WHD5_9MICC</name>
<evidence type="ECO:0000313" key="1">
    <source>
        <dbReference type="EMBL" id="MBP2375620.1"/>
    </source>
</evidence>
<sequence>MFRYRENGAIGAGAREPNYLILTTYCGQVISDSIPWRDELLRVADRLKQKSRQKRWTERSSFIVERDLMTSAYAIRRLLEAQKVSSKTYSTTVPVIRHTATDIVPDMWNRHELEHLYDLESSTKTQLSLRKYCNQLIHSYVLQISADEEDGLFDGVFVASEKDCREQVFFIPVKSMIDICIKIGSEDIWGVNLRRDSTGAAYWVSFTREEIEAERSAQTQSDSDSF</sequence>
<dbReference type="EMBL" id="JAGIOE010000001">
    <property type="protein sequence ID" value="MBP2375620.1"/>
    <property type="molecule type" value="Genomic_DNA"/>
</dbReference>
<protein>
    <submittedName>
        <fullName evidence="1">Uncharacterized protein</fullName>
    </submittedName>
</protein>
<keyword evidence="2" id="KW-1185">Reference proteome</keyword>
<proteinExistence type="predicted"/>
<comment type="caution">
    <text evidence="1">The sequence shown here is derived from an EMBL/GenBank/DDBJ whole genome shotgun (WGS) entry which is preliminary data.</text>
</comment>
<evidence type="ECO:0000313" key="2">
    <source>
        <dbReference type="Proteomes" id="UP000766570"/>
    </source>
</evidence>
<organism evidence="1 2">
    <name type="scientific">Paeniglutamicibacter psychrophenolicus</name>
    <dbReference type="NCBI Taxonomy" id="257454"/>
    <lineage>
        <taxon>Bacteria</taxon>
        <taxon>Bacillati</taxon>
        <taxon>Actinomycetota</taxon>
        <taxon>Actinomycetes</taxon>
        <taxon>Micrococcales</taxon>
        <taxon>Micrococcaceae</taxon>
        <taxon>Paeniglutamicibacter</taxon>
    </lineage>
</organism>
<dbReference type="RefSeq" id="WP_209909532.1">
    <property type="nucleotide sequence ID" value="NZ_JAGIOE010000001.1"/>
</dbReference>
<dbReference type="Proteomes" id="UP000766570">
    <property type="component" value="Unassembled WGS sequence"/>
</dbReference>
<accession>A0ABS4WHD5</accession>
<gene>
    <name evidence="1" type="ORF">JOF46_003532</name>
</gene>
<reference evidence="1 2" key="1">
    <citation type="submission" date="2021-03" db="EMBL/GenBank/DDBJ databases">
        <title>Sequencing the genomes of 1000 actinobacteria strains.</title>
        <authorList>
            <person name="Klenk H.-P."/>
        </authorList>
    </citation>
    <scope>NUCLEOTIDE SEQUENCE [LARGE SCALE GENOMIC DNA]</scope>
    <source>
        <strain evidence="1 2">DSM 15454</strain>
    </source>
</reference>